<dbReference type="Gene3D" id="3.30.70.1520">
    <property type="entry name" value="Heterotetrameric sarcosine oxidase"/>
    <property type="match status" value="1"/>
</dbReference>
<dbReference type="RefSeq" id="WP_252817886.1">
    <property type="nucleotide sequence ID" value="NZ_JAMXQS010000004.1"/>
</dbReference>
<dbReference type="InterPro" id="IPR006280">
    <property type="entry name" value="SoxG_het"/>
</dbReference>
<accession>A0ABT1C5H8</accession>
<dbReference type="NCBIfam" id="TIGR01375">
    <property type="entry name" value="soxG"/>
    <property type="match status" value="1"/>
</dbReference>
<dbReference type="InterPro" id="IPR007375">
    <property type="entry name" value="SoxG"/>
</dbReference>
<dbReference type="Proteomes" id="UP001205906">
    <property type="component" value="Unassembled WGS sequence"/>
</dbReference>
<dbReference type="InterPro" id="IPR027266">
    <property type="entry name" value="TrmE/GcvT-like"/>
</dbReference>
<evidence type="ECO:0000313" key="2">
    <source>
        <dbReference type="Proteomes" id="UP001205906"/>
    </source>
</evidence>
<reference evidence="1 2" key="1">
    <citation type="submission" date="2022-06" db="EMBL/GenBank/DDBJ databases">
        <title>Mesorhizobium sp. strain RP14 Genome sequencing and assembly.</title>
        <authorList>
            <person name="Kim I."/>
        </authorList>
    </citation>
    <scope>NUCLEOTIDE SEQUENCE [LARGE SCALE GENOMIC DNA]</scope>
    <source>
        <strain evidence="2">RP14(2022)</strain>
    </source>
</reference>
<gene>
    <name evidence="1" type="ORF">NGM99_08150</name>
</gene>
<sequence length="183" mass="19419">MAETATAQRRTSLETRGFDAKGASLTLAPSSFRVSLRAPEASISVLEEALGLSLPRLPKTSSEEGTRAALWLGPDEWLVIDTETDPLTASRGVEALHSAVDISHRNVGIVASGAYAAEAVNGGCPQDLSPEAFPVGACSRTVLGKIEIVLWKKAENSFHIECWRSFSPYAFAFLTASARDAAA</sequence>
<evidence type="ECO:0000313" key="1">
    <source>
        <dbReference type="EMBL" id="MCO6049763.1"/>
    </source>
</evidence>
<name>A0ABT1C5H8_9HYPH</name>
<proteinExistence type="predicted"/>
<protein>
    <submittedName>
        <fullName evidence="1">Sarcosine oxidase subunit gamma</fullName>
    </submittedName>
</protein>
<dbReference type="Pfam" id="PF04268">
    <property type="entry name" value="SoxG"/>
    <property type="match status" value="1"/>
</dbReference>
<dbReference type="Gene3D" id="3.30.1360.120">
    <property type="entry name" value="Probable tRNA modification gtpase trme, domain 1"/>
    <property type="match status" value="1"/>
</dbReference>
<comment type="caution">
    <text evidence="1">The sequence shown here is derived from an EMBL/GenBank/DDBJ whole genome shotgun (WGS) entry which is preliminary data.</text>
</comment>
<keyword evidence="2" id="KW-1185">Reference proteome</keyword>
<dbReference type="EMBL" id="JAMXQS010000004">
    <property type="protein sequence ID" value="MCO6049763.1"/>
    <property type="molecule type" value="Genomic_DNA"/>
</dbReference>
<organism evidence="1 2">
    <name type="scientific">Mesorhizobium liriopis</name>
    <dbReference type="NCBI Taxonomy" id="2953882"/>
    <lineage>
        <taxon>Bacteria</taxon>
        <taxon>Pseudomonadati</taxon>
        <taxon>Pseudomonadota</taxon>
        <taxon>Alphaproteobacteria</taxon>
        <taxon>Hyphomicrobiales</taxon>
        <taxon>Phyllobacteriaceae</taxon>
        <taxon>Mesorhizobium</taxon>
    </lineage>
</organism>